<organism evidence="1 2">
    <name type="scientific">Priestia megaterium</name>
    <name type="common">Bacillus megaterium</name>
    <dbReference type="NCBI Taxonomy" id="1404"/>
    <lineage>
        <taxon>Bacteria</taxon>
        <taxon>Bacillati</taxon>
        <taxon>Bacillota</taxon>
        <taxon>Bacilli</taxon>
        <taxon>Bacillales</taxon>
        <taxon>Bacillaceae</taxon>
        <taxon>Priestia</taxon>
    </lineage>
</organism>
<geneLocation type="plasmid" evidence="2">
    <name>pfdu301a</name>
</geneLocation>
<accession>A0A6M6E0S4</accession>
<gene>
    <name evidence="1" type="ORF">FDZ14_31270</name>
</gene>
<protein>
    <submittedName>
        <fullName evidence="1">Uncharacterized protein</fullName>
    </submittedName>
</protein>
<proteinExistence type="predicted"/>
<evidence type="ECO:0000313" key="1">
    <source>
        <dbReference type="EMBL" id="QJX80572.1"/>
    </source>
</evidence>
<sequence>MSRYQDDNSRFKKIEELINDPLLTQIPSDPQPSEIAEILAKNPAVIGWIGNILVDLESQISNKKLLISKKSRELAIKKSEIRLGTINAYRKKLEEVLTNEVDEIKKLMETGYTRAEAKEIVRLRRPEKPREADLSDKAEFITREFVTTQIEPLEDEILVLQKEYDDWKVKYKLFENNFKASQSIKGLIQNDRDRY</sequence>
<keyword evidence="1" id="KW-0614">Plasmid</keyword>
<dbReference type="AlphaFoldDB" id="A0A6M6E0S4"/>
<reference evidence="1 2" key="1">
    <citation type="submission" date="2019-10" db="EMBL/GenBank/DDBJ databases">
        <title>Complete genome sequences for adaption low water activity.</title>
        <authorList>
            <person name="Zhao L."/>
            <person name="Zhong J."/>
        </authorList>
    </citation>
    <scope>NUCLEOTIDE SEQUENCE [LARGE SCALE GENOMIC DNA]</scope>
    <source>
        <strain evidence="1 2">FDU301</strain>
        <plasmid evidence="2">pfdu301a</plasmid>
    </source>
</reference>
<evidence type="ECO:0000313" key="2">
    <source>
        <dbReference type="Proteomes" id="UP000501076"/>
    </source>
</evidence>
<dbReference type="RefSeq" id="WP_171778567.1">
    <property type="nucleotide sequence ID" value="NZ_CP045273.1"/>
</dbReference>
<dbReference type="Proteomes" id="UP000501076">
    <property type="component" value="Plasmid pFDU301A"/>
</dbReference>
<name>A0A6M6E0S4_PRIMG</name>
<dbReference type="EMBL" id="CP045273">
    <property type="protein sequence ID" value="QJX80572.1"/>
    <property type="molecule type" value="Genomic_DNA"/>
</dbReference>